<dbReference type="SUPFAM" id="SSF56349">
    <property type="entry name" value="DNA breaking-rejoining enzymes"/>
    <property type="match status" value="1"/>
</dbReference>
<dbReference type="EMBL" id="LT963395">
    <property type="protein sequence ID" value="SOS23261.1"/>
    <property type="molecule type" value="Genomic_DNA"/>
</dbReference>
<dbReference type="Gene3D" id="1.10.443.10">
    <property type="entry name" value="Intergrase catalytic core"/>
    <property type="match status" value="1"/>
</dbReference>
<accession>A0A193SUR7</accession>
<dbReference type="InterPro" id="IPR011010">
    <property type="entry name" value="DNA_brk_join_enz"/>
</dbReference>
<dbReference type="Proteomes" id="UP000239025">
    <property type="component" value="Chromosome 1"/>
</dbReference>
<dbReference type="NCBIfam" id="NF041502">
    <property type="entry name" value="integrase_1"/>
    <property type="match status" value="1"/>
</dbReference>
<feature type="domain" description="Tyr recombinase" evidence="2">
    <location>
        <begin position="181"/>
        <end position="373"/>
    </location>
</feature>
<evidence type="ECO:0000313" key="4">
    <source>
        <dbReference type="Proteomes" id="UP000239025"/>
    </source>
</evidence>
<proteinExistence type="predicted"/>
<keyword evidence="1" id="KW-0233">DNA recombination</keyword>
<dbReference type="InterPro" id="IPR002104">
    <property type="entry name" value="Integrase_catalytic"/>
</dbReference>
<evidence type="ECO:0000313" key="3">
    <source>
        <dbReference type="EMBL" id="SOS23261.1"/>
    </source>
</evidence>
<dbReference type="InterPro" id="IPR048120">
    <property type="entry name" value="Integrase-like"/>
</dbReference>
<name>A0A193SUR7_9PSED</name>
<dbReference type="AlphaFoldDB" id="A0A193SUR7"/>
<dbReference type="Pfam" id="PF00589">
    <property type="entry name" value="Phage_integrase"/>
    <property type="match status" value="1"/>
</dbReference>
<reference evidence="4" key="1">
    <citation type="submission" date="2017-11" db="EMBL/GenBank/DDBJ databases">
        <authorList>
            <person name="Blom J."/>
        </authorList>
    </citation>
    <scope>NUCLEOTIDE SEQUENCE [LARGE SCALE GENOMIC DNA]</scope>
</reference>
<evidence type="ECO:0000259" key="2">
    <source>
        <dbReference type="Pfam" id="PF00589"/>
    </source>
</evidence>
<evidence type="ECO:0000256" key="1">
    <source>
        <dbReference type="ARBA" id="ARBA00023172"/>
    </source>
</evidence>
<organism evidence="3 4">
    <name type="scientific">Pseudomonas cerasi</name>
    <dbReference type="NCBI Taxonomy" id="1583341"/>
    <lineage>
        <taxon>Bacteria</taxon>
        <taxon>Pseudomonadati</taxon>
        <taxon>Pseudomonadota</taxon>
        <taxon>Gammaproteobacteria</taxon>
        <taxon>Pseudomonadales</taxon>
        <taxon>Pseudomonadaceae</taxon>
        <taxon>Pseudomonas</taxon>
    </lineage>
</organism>
<dbReference type="GO" id="GO:0003677">
    <property type="term" value="F:DNA binding"/>
    <property type="evidence" value="ECO:0007669"/>
    <property type="project" value="InterPro"/>
</dbReference>
<dbReference type="RefSeq" id="WP_065350692.1">
    <property type="nucleotide sequence ID" value="NZ_LT222319.1"/>
</dbReference>
<sequence>MIVNNSAVLARYERTSFLSKDGYEVEVYSSKWRLSKDIRIHLGTLPAWLNDDLKRTFKQVLAIYGETCSAQYTMLLYHRFKSYFEATHSLPLFSPESMISYRSQIADTEWELSPMRAFIRTWVSLGYPGASADTLKMMEGWRIKGGEKGYAVQSMCPENGPLTDIEMEAIVSGVLDCYAIGKLDLRATCFAMILAMTGRRPAQIAALKIKDLMSVGQRYFINFPRGKQKHEGWRQSFSKFEVVEDLWTLLHEQAGYVKSTFSDLCSWSNQQNLVPELPLFPAIKHYDVNKDLEAQLAGDFLHARVSEIGYSMSSVKEVIAVTSHRTGAYTNINPYRFRYTLGTNLAREGRGEYIIAQALDHSDIQNAGVYVRNIPEIVERIDKAVALQLAPLAQAFQGVLVVDETKARRGGDRSSRICSAGGNVGSCGSYGFCGALAPVACYTCSHFQPWLDGPHEAVLDQLILERDSVYEGTGDLKIASVNDRLILAVSDVVTRCNAMKSDLANV</sequence>
<dbReference type="InterPro" id="IPR013762">
    <property type="entry name" value="Integrase-like_cat_sf"/>
</dbReference>
<dbReference type="GO" id="GO:0006310">
    <property type="term" value="P:DNA recombination"/>
    <property type="evidence" value="ECO:0007669"/>
    <property type="project" value="UniProtKB-KW"/>
</dbReference>
<gene>
    <name evidence="3" type="ORF">PL963_04603</name>
</gene>
<keyword evidence="4" id="KW-1185">Reference proteome</keyword>
<dbReference type="GO" id="GO:0015074">
    <property type="term" value="P:DNA integration"/>
    <property type="evidence" value="ECO:0007669"/>
    <property type="project" value="InterPro"/>
</dbReference>
<protein>
    <recommendedName>
        <fullName evidence="2">Tyr recombinase domain-containing protein</fullName>
    </recommendedName>
</protein>